<keyword evidence="7" id="KW-0479">Metal-binding</keyword>
<dbReference type="HAMAP" id="MF_01207">
    <property type="entry name" value="MsrQ"/>
    <property type="match status" value="1"/>
</dbReference>
<keyword evidence="3 7" id="KW-0812">Transmembrane</keyword>
<keyword evidence="7" id="KW-1003">Cell membrane</keyword>
<dbReference type="GO" id="GO:0046872">
    <property type="term" value="F:metal ion binding"/>
    <property type="evidence" value="ECO:0007669"/>
    <property type="project" value="UniProtKB-KW"/>
</dbReference>
<proteinExistence type="inferred from homology"/>
<comment type="function">
    <text evidence="7">Part of the MsrPQ system that repairs oxidized periplasmic proteins containing methionine sulfoxide residues (Met-O), using respiratory chain electrons. Thus protects these proteins from oxidative-stress damage caused by reactive species of oxygen and chlorine generated by the host defense mechanisms. MsrPQ is essential for the maintenance of envelope integrity under bleach stress, rescuing a wide series of structurally unrelated periplasmic proteins from methionine oxidation. MsrQ provides electrons for reduction to the reductase catalytic subunit MsrP, using the quinone pool of the respiratory chain.</text>
</comment>
<keyword evidence="2 7" id="KW-0813">Transport</keyword>
<comment type="cofactor">
    <cofactor evidence="7">
        <name>heme b</name>
        <dbReference type="ChEBI" id="CHEBI:60344"/>
    </cofactor>
    <text evidence="7">Binds 1 heme b (iron(II)-protoporphyrin IX) group per subunit.</text>
</comment>
<dbReference type="PANTHER" id="PTHR36964:SF1">
    <property type="entry name" value="PROTEIN-METHIONINE-SULFOXIDE REDUCTASE HEME-BINDING SUBUNIT MSRQ"/>
    <property type="match status" value="1"/>
</dbReference>
<evidence type="ECO:0000259" key="8">
    <source>
        <dbReference type="Pfam" id="PF01794"/>
    </source>
</evidence>
<keyword evidence="5 7" id="KW-0408">Iron</keyword>
<dbReference type="RefSeq" id="WP_085377207.1">
    <property type="nucleotide sequence ID" value="NZ_CP020612.1"/>
</dbReference>
<organism evidence="9 10">
    <name type="scientific">Paracoccus contaminans</name>
    <dbReference type="NCBI Taxonomy" id="1945662"/>
    <lineage>
        <taxon>Bacteria</taxon>
        <taxon>Pseudomonadati</taxon>
        <taxon>Pseudomonadota</taxon>
        <taxon>Alphaproteobacteria</taxon>
        <taxon>Rhodobacterales</taxon>
        <taxon>Paracoccaceae</taxon>
        <taxon>Paracoccus</taxon>
    </lineage>
</organism>
<evidence type="ECO:0000256" key="1">
    <source>
        <dbReference type="ARBA" id="ARBA00004141"/>
    </source>
</evidence>
<keyword evidence="6 7" id="KW-0472">Membrane</keyword>
<feature type="transmembrane region" description="Helical" evidence="7">
    <location>
        <begin position="123"/>
        <end position="143"/>
    </location>
</feature>
<name>A0A1W6CW55_9RHOB</name>
<dbReference type="Pfam" id="PF01794">
    <property type="entry name" value="Ferric_reduct"/>
    <property type="match status" value="1"/>
</dbReference>
<evidence type="ECO:0000256" key="6">
    <source>
        <dbReference type="ARBA" id="ARBA00023136"/>
    </source>
</evidence>
<dbReference type="GO" id="GO:0005886">
    <property type="term" value="C:plasma membrane"/>
    <property type="evidence" value="ECO:0007669"/>
    <property type="project" value="UniProtKB-SubCell"/>
</dbReference>
<keyword evidence="7" id="KW-0249">Electron transport</keyword>
<evidence type="ECO:0000256" key="4">
    <source>
        <dbReference type="ARBA" id="ARBA00022989"/>
    </source>
</evidence>
<evidence type="ECO:0000256" key="3">
    <source>
        <dbReference type="ARBA" id="ARBA00022692"/>
    </source>
</evidence>
<sequence length="206" mass="22446">MHPALAARISTALRRVPIALVWAIGLVPAGWIVLDLMQGRLGVDPVRTIEHRLGDWALYLLVAGLALTPVSRLSRINLARFRRPIGLLAASYAAAHLSAWAVLDMGLDWSLMGRDILKRPWLTLGMGAALALAPLALTSNNLSIRRLGAAAWRRLHRLVYLAVPLAGLHALLSGKVIEPMPVICLALTALLLSTRLSRRIVPARQR</sequence>
<comment type="cofactor">
    <cofactor evidence="7">
        <name>FMN</name>
        <dbReference type="ChEBI" id="CHEBI:58210"/>
    </cofactor>
    <text evidence="7">Binds 1 FMN per subunit.</text>
</comment>
<keyword evidence="10" id="KW-1185">Reference proteome</keyword>
<dbReference type="GO" id="GO:0030091">
    <property type="term" value="P:protein repair"/>
    <property type="evidence" value="ECO:0007669"/>
    <property type="project" value="UniProtKB-UniRule"/>
</dbReference>
<dbReference type="GO" id="GO:0009055">
    <property type="term" value="F:electron transfer activity"/>
    <property type="evidence" value="ECO:0007669"/>
    <property type="project" value="UniProtKB-UniRule"/>
</dbReference>
<dbReference type="AlphaFoldDB" id="A0A1W6CW55"/>
<dbReference type="OrthoDB" id="9788328at2"/>
<feature type="transmembrane region" description="Helical" evidence="7">
    <location>
        <begin position="53"/>
        <end position="73"/>
    </location>
</feature>
<comment type="subunit">
    <text evidence="7">Heterodimer of a catalytic subunit (MsrP) and a heme-binding subunit (MsrQ).</text>
</comment>
<dbReference type="KEGG" id="pcon:B0A89_05075"/>
<accession>A0A1W6CW55</accession>
<feature type="transmembrane region" description="Helical" evidence="7">
    <location>
        <begin position="85"/>
        <end position="103"/>
    </location>
</feature>
<gene>
    <name evidence="7" type="primary">msrQ</name>
    <name evidence="9" type="ORF">B0A89_05075</name>
</gene>
<dbReference type="GO" id="GO:0010181">
    <property type="term" value="F:FMN binding"/>
    <property type="evidence" value="ECO:0007669"/>
    <property type="project" value="UniProtKB-UniRule"/>
</dbReference>
<dbReference type="EMBL" id="CP020612">
    <property type="protein sequence ID" value="ARJ69090.1"/>
    <property type="molecule type" value="Genomic_DNA"/>
</dbReference>
<dbReference type="GO" id="GO:0020037">
    <property type="term" value="F:heme binding"/>
    <property type="evidence" value="ECO:0007669"/>
    <property type="project" value="UniProtKB-UniRule"/>
</dbReference>
<protein>
    <recommendedName>
        <fullName evidence="7">Protein-methionine-sulfoxide reductase heme-binding subunit MsrQ</fullName>
    </recommendedName>
    <alternativeName>
        <fullName evidence="7">Flavocytochrome MsrQ</fullName>
    </alternativeName>
</protein>
<dbReference type="PANTHER" id="PTHR36964">
    <property type="entry name" value="PROTEIN-METHIONINE-SULFOXIDE REDUCTASE HEME-BINDING SUBUNIT MSRQ"/>
    <property type="match status" value="1"/>
</dbReference>
<evidence type="ECO:0000256" key="2">
    <source>
        <dbReference type="ARBA" id="ARBA00022448"/>
    </source>
</evidence>
<feature type="transmembrane region" description="Helical" evidence="7">
    <location>
        <begin position="12"/>
        <end position="33"/>
    </location>
</feature>
<keyword evidence="4 7" id="KW-1133">Transmembrane helix</keyword>
<dbReference type="STRING" id="1945662.B0A89_05075"/>
<dbReference type="InterPro" id="IPR013130">
    <property type="entry name" value="Fe3_Rdtase_TM_dom"/>
</dbReference>
<keyword evidence="7" id="KW-0288">FMN</keyword>
<evidence type="ECO:0000313" key="10">
    <source>
        <dbReference type="Proteomes" id="UP000193017"/>
    </source>
</evidence>
<keyword evidence="7" id="KW-0285">Flavoprotein</keyword>
<evidence type="ECO:0000256" key="7">
    <source>
        <dbReference type="HAMAP-Rule" id="MF_01207"/>
    </source>
</evidence>
<feature type="domain" description="Ferric oxidoreductase" evidence="8">
    <location>
        <begin position="53"/>
        <end position="165"/>
    </location>
</feature>
<reference evidence="9 10" key="1">
    <citation type="submission" date="2017-03" db="EMBL/GenBank/DDBJ databases">
        <title>Genome sequence of Paracoccus contaminans isolated from a water microcosm.</title>
        <authorList>
            <person name="Aurass P."/>
            <person name="Karste S."/>
            <person name="Trost E."/>
            <person name="Glaeser S.P."/>
            <person name="Kaempfer P."/>
            <person name="Flieger A."/>
        </authorList>
    </citation>
    <scope>NUCLEOTIDE SEQUENCE [LARGE SCALE GENOMIC DNA]</scope>
    <source>
        <strain evidence="10">RKI 16-01929T\LMG 29738T\CCM 8701T\CIP 111112T</strain>
    </source>
</reference>
<keyword evidence="7" id="KW-0349">Heme</keyword>
<comment type="caution">
    <text evidence="7">Lacks conserved residue(s) required for the propagation of feature annotation.</text>
</comment>
<evidence type="ECO:0000313" key="9">
    <source>
        <dbReference type="EMBL" id="ARJ69090.1"/>
    </source>
</evidence>
<dbReference type="Proteomes" id="UP000193017">
    <property type="component" value="Chromosome"/>
</dbReference>
<dbReference type="InterPro" id="IPR022837">
    <property type="entry name" value="MsrQ-like"/>
</dbReference>
<comment type="similarity">
    <text evidence="7">Belongs to the MsrQ family.</text>
</comment>
<evidence type="ECO:0000256" key="5">
    <source>
        <dbReference type="ARBA" id="ARBA00023004"/>
    </source>
</evidence>
<dbReference type="GO" id="GO:0016679">
    <property type="term" value="F:oxidoreductase activity, acting on diphenols and related substances as donors"/>
    <property type="evidence" value="ECO:0007669"/>
    <property type="project" value="TreeGrafter"/>
</dbReference>
<comment type="subcellular location">
    <subcellularLocation>
        <location evidence="7">Cell membrane</location>
        <topology evidence="7">Multi-pass membrane protein</topology>
    </subcellularLocation>
    <subcellularLocation>
        <location evidence="1">Membrane</location>
        <topology evidence="1">Multi-pass membrane protein</topology>
    </subcellularLocation>
</comment>